<keyword evidence="2" id="KW-1185">Reference proteome</keyword>
<evidence type="ECO:0000313" key="2">
    <source>
        <dbReference type="Proteomes" id="UP001208567"/>
    </source>
</evidence>
<accession>A0ABQ5N0H1</accession>
<dbReference type="EMBL" id="BRXR01000001">
    <property type="protein sequence ID" value="GLC28700.1"/>
    <property type="molecule type" value="Genomic_DNA"/>
</dbReference>
<organism evidence="1 2">
    <name type="scientific">Clostridium omnivorum</name>
    <dbReference type="NCBI Taxonomy" id="1604902"/>
    <lineage>
        <taxon>Bacteria</taxon>
        <taxon>Bacillati</taxon>
        <taxon>Bacillota</taxon>
        <taxon>Clostridia</taxon>
        <taxon>Eubacteriales</taxon>
        <taxon>Clostridiaceae</taxon>
        <taxon>Clostridium</taxon>
    </lineage>
</organism>
<dbReference type="Pfam" id="PF04463">
    <property type="entry name" value="2-thiour_desulf"/>
    <property type="match status" value="1"/>
</dbReference>
<dbReference type="PANTHER" id="PTHR30087">
    <property type="entry name" value="INNER MEMBRANE PROTEIN"/>
    <property type="match status" value="1"/>
</dbReference>
<evidence type="ECO:0000313" key="1">
    <source>
        <dbReference type="EMBL" id="GLC28700.1"/>
    </source>
</evidence>
<comment type="caution">
    <text evidence="1">The sequence shown here is derived from an EMBL/GenBank/DDBJ whole genome shotgun (WGS) entry which is preliminary data.</text>
</comment>
<dbReference type="PANTHER" id="PTHR30087:SF1">
    <property type="entry name" value="HYPOTHETICAL CYTOSOLIC PROTEIN"/>
    <property type="match status" value="1"/>
</dbReference>
<dbReference type="RefSeq" id="WP_264847966.1">
    <property type="nucleotide sequence ID" value="NZ_BRXR01000001.1"/>
</dbReference>
<reference evidence="1 2" key="1">
    <citation type="journal article" date="2024" name="Int. J. Syst. Evol. Microbiol.">
        <title>Clostridium omnivorum sp. nov., isolated from anoxic soil under the treatment of reductive soil disinfestation.</title>
        <authorList>
            <person name="Ueki A."/>
            <person name="Tonouchi A."/>
            <person name="Kaku N."/>
            <person name="Honma S."/>
            <person name="Ueki K."/>
        </authorList>
    </citation>
    <scope>NUCLEOTIDE SEQUENCE [LARGE SCALE GENOMIC DNA]</scope>
    <source>
        <strain evidence="1 2">E14</strain>
    </source>
</reference>
<name>A0ABQ5N0H1_9CLOT</name>
<protein>
    <recommendedName>
        <fullName evidence="3">DUF523 domain-containing protein</fullName>
    </recommendedName>
</protein>
<dbReference type="InterPro" id="IPR007553">
    <property type="entry name" value="2-thiour_desulf"/>
</dbReference>
<sequence>MIIVSACLCGVNSRYDGKNNINHKVLKLLEEGKAILVCPEQLGGFSTPRPPHEIKNGAGADVLSGNSKVISNDNFDGTERFIRGAEETLKIAKAIGAKYAILKSKSPSCGKGIIYDGSFSGVKIPGNGVAAELLQRNNIEVFTEEEFENIDFEYFNK</sequence>
<evidence type="ECO:0008006" key="3">
    <source>
        <dbReference type="Google" id="ProtNLM"/>
    </source>
</evidence>
<gene>
    <name evidence="1" type="ORF">bsdE14_01100</name>
</gene>
<dbReference type="Proteomes" id="UP001208567">
    <property type="component" value="Unassembled WGS sequence"/>
</dbReference>
<proteinExistence type="predicted"/>